<gene>
    <name evidence="1" type="ORF">FVR03_22105</name>
</gene>
<sequence>MNFTALFFSLYLCWMACLPCTDKVLDKSEHLPNLADVADSTGHSPFHEDSCPIFCSCGCCATYTVTVEPEQYLFWVYVVPQSKAITYPLERKLRCYYSYWRPPKSLV</sequence>
<accession>A0A5C8IVC6</accession>
<evidence type="ECO:0000313" key="2">
    <source>
        <dbReference type="Proteomes" id="UP000321926"/>
    </source>
</evidence>
<keyword evidence="2" id="KW-1185">Reference proteome</keyword>
<name>A0A5C8IVC6_9BACT</name>
<organism evidence="1 2">
    <name type="scientific">Pontibacter qinzhouensis</name>
    <dbReference type="NCBI Taxonomy" id="2603253"/>
    <lineage>
        <taxon>Bacteria</taxon>
        <taxon>Pseudomonadati</taxon>
        <taxon>Bacteroidota</taxon>
        <taxon>Cytophagia</taxon>
        <taxon>Cytophagales</taxon>
        <taxon>Hymenobacteraceae</taxon>
        <taxon>Pontibacter</taxon>
    </lineage>
</organism>
<reference evidence="1 2" key="1">
    <citation type="submission" date="2019-08" db="EMBL/GenBank/DDBJ databases">
        <authorList>
            <person name="Shi S."/>
        </authorList>
    </citation>
    <scope>NUCLEOTIDE SEQUENCE [LARGE SCALE GENOMIC DNA]</scope>
    <source>
        <strain evidence="1 2">GY10130</strain>
    </source>
</reference>
<protein>
    <submittedName>
        <fullName evidence="1">Uncharacterized protein</fullName>
    </submittedName>
</protein>
<comment type="caution">
    <text evidence="1">The sequence shown here is derived from an EMBL/GenBank/DDBJ whole genome shotgun (WGS) entry which is preliminary data.</text>
</comment>
<evidence type="ECO:0000313" key="1">
    <source>
        <dbReference type="EMBL" id="TXK25014.1"/>
    </source>
</evidence>
<dbReference type="AlphaFoldDB" id="A0A5C8IVC6"/>
<proteinExistence type="predicted"/>
<dbReference type="EMBL" id="VRTY01000134">
    <property type="protein sequence ID" value="TXK25014.1"/>
    <property type="molecule type" value="Genomic_DNA"/>
</dbReference>
<dbReference type="Proteomes" id="UP000321926">
    <property type="component" value="Unassembled WGS sequence"/>
</dbReference>